<comment type="caution">
    <text evidence="1">The sequence shown here is derived from an EMBL/GenBank/DDBJ whole genome shotgun (WGS) entry which is preliminary data.</text>
</comment>
<protein>
    <submittedName>
        <fullName evidence="1">Uncharacterized protein</fullName>
    </submittedName>
</protein>
<keyword evidence="2" id="KW-1185">Reference proteome</keyword>
<evidence type="ECO:0000313" key="1">
    <source>
        <dbReference type="EMBL" id="KAI5671323.1"/>
    </source>
</evidence>
<dbReference type="EMBL" id="CM044703">
    <property type="protein sequence ID" value="KAI5671323.1"/>
    <property type="molecule type" value="Genomic_DNA"/>
</dbReference>
<gene>
    <name evidence="1" type="ORF">M9H77_11687</name>
</gene>
<evidence type="ECO:0000313" key="2">
    <source>
        <dbReference type="Proteomes" id="UP001060085"/>
    </source>
</evidence>
<reference evidence="2" key="1">
    <citation type="journal article" date="2023" name="Nat. Plants">
        <title>Single-cell RNA sequencing provides a high-resolution roadmap for understanding the multicellular compartmentation of specialized metabolism.</title>
        <authorList>
            <person name="Sun S."/>
            <person name="Shen X."/>
            <person name="Li Y."/>
            <person name="Li Y."/>
            <person name="Wang S."/>
            <person name="Li R."/>
            <person name="Zhang H."/>
            <person name="Shen G."/>
            <person name="Guo B."/>
            <person name="Wei J."/>
            <person name="Xu J."/>
            <person name="St-Pierre B."/>
            <person name="Chen S."/>
            <person name="Sun C."/>
        </authorList>
    </citation>
    <scope>NUCLEOTIDE SEQUENCE [LARGE SCALE GENOMIC DNA]</scope>
</reference>
<sequence length="649" mass="72823">MAENLSPNPKQRAPFSPASPFFLGSNDDKLERAQARAARAAAIRRKQTAPGPPPDATDKDPFLDKRQILELFHNCIKLASENKINQKNTWELSLIDHLREIIKVEEENDEETNFQKASCTLEAGAKIYSMRVDSAHSEAYKVLGGINRVGHENEGDTSEEASDNNRQEEGHVKKDQEKKLSPLSTLESSFESLNVKKFDVAFTVDPLYHQTSAQFDEGGAKGLLLNNLGVYGNCQVLFDSLEVPGKCMLSTTEWDSSATIDISFARDCIEQMVLSLPKKYEISSSLRDILNHLDEDSQRPPEPYSYGHESFSQVDGNNEDNFGLDNDGFENCGTWDVNQDDEASIVDEGVNDGDPILSSQNEESEPFVLKEHDLDGIFEKVDDYLLLSLGFSSKQNAWAGPDHWKYQKTKEPENPEKENASPLKTKKAKNRKVESDIDFTKALDPDMSNAFAPPKNPKSLLQPASKARGNTRLPEDCHYQPEDLVKLFLLPNVMCLGKKRRKVPGPHELSAQRDDDGPMSSWDNNDIIDGSFDNDNDYGDVEDSSNLVSQPRQVNKIEVQYDKTSKQVDVQALKETLWLHIQETNTESVQEETTSFKQILDKFPSDCRAAASVKEISPHLCFICLLHLANEHGLRIQGNANLDDLIIYL</sequence>
<name>A0ACC0BFC9_CATRO</name>
<organism evidence="1 2">
    <name type="scientific">Catharanthus roseus</name>
    <name type="common">Madagascar periwinkle</name>
    <name type="synonym">Vinca rosea</name>
    <dbReference type="NCBI Taxonomy" id="4058"/>
    <lineage>
        <taxon>Eukaryota</taxon>
        <taxon>Viridiplantae</taxon>
        <taxon>Streptophyta</taxon>
        <taxon>Embryophyta</taxon>
        <taxon>Tracheophyta</taxon>
        <taxon>Spermatophyta</taxon>
        <taxon>Magnoliopsida</taxon>
        <taxon>eudicotyledons</taxon>
        <taxon>Gunneridae</taxon>
        <taxon>Pentapetalae</taxon>
        <taxon>asterids</taxon>
        <taxon>lamiids</taxon>
        <taxon>Gentianales</taxon>
        <taxon>Apocynaceae</taxon>
        <taxon>Rauvolfioideae</taxon>
        <taxon>Vinceae</taxon>
        <taxon>Catharanthinae</taxon>
        <taxon>Catharanthus</taxon>
    </lineage>
</organism>
<proteinExistence type="predicted"/>
<accession>A0ACC0BFC9</accession>
<dbReference type="Proteomes" id="UP001060085">
    <property type="component" value="Linkage Group LG03"/>
</dbReference>